<dbReference type="KEGG" id="dfi:AXF13_14305"/>
<accession>A0A109W4Y4</accession>
<evidence type="ECO:0000313" key="2">
    <source>
        <dbReference type="Proteomes" id="UP000069241"/>
    </source>
</evidence>
<dbReference type="EMBL" id="CP014229">
    <property type="protein sequence ID" value="AMD91203.1"/>
    <property type="molecule type" value="Genomic_DNA"/>
</dbReference>
<reference evidence="2" key="1">
    <citation type="submission" date="2016-02" db="EMBL/GenBank/DDBJ databases">
        <authorList>
            <person name="Holder M.E."/>
            <person name="Ajami N.J."/>
            <person name="Petrosino J.F."/>
        </authorList>
    </citation>
    <scope>NUCLEOTIDE SEQUENCE [LARGE SCALE GENOMIC DNA]</scope>
    <source>
        <strain evidence="2">CCUG 45958</strain>
    </source>
</reference>
<gene>
    <name evidence="1" type="ORF">AXF13_14305</name>
</gene>
<name>A0A109W4Y4_9BACT</name>
<organism evidence="1 2">
    <name type="scientific">Desulfovibrio fairfieldensis</name>
    <dbReference type="NCBI Taxonomy" id="44742"/>
    <lineage>
        <taxon>Bacteria</taxon>
        <taxon>Pseudomonadati</taxon>
        <taxon>Thermodesulfobacteriota</taxon>
        <taxon>Desulfovibrionia</taxon>
        <taxon>Desulfovibrionales</taxon>
        <taxon>Desulfovibrionaceae</taxon>
        <taxon>Desulfovibrio</taxon>
    </lineage>
</organism>
<sequence>MPSDNALFNCDQDHEINYVASLYLEQQKVRELLKEKCADGVISHWTHKKLYAWLESQGFTKIK</sequence>
<evidence type="ECO:0000313" key="1">
    <source>
        <dbReference type="EMBL" id="AMD91203.1"/>
    </source>
</evidence>
<dbReference type="Proteomes" id="UP000069241">
    <property type="component" value="Chromosome"/>
</dbReference>
<proteinExistence type="predicted"/>
<keyword evidence="2" id="KW-1185">Reference proteome</keyword>
<dbReference type="RefSeq" id="WP_009303252.1">
    <property type="nucleotide sequence ID" value="NZ_CP014229.1"/>
</dbReference>
<dbReference type="AlphaFoldDB" id="A0A109W4Y4"/>
<protein>
    <submittedName>
        <fullName evidence="1">Uncharacterized protein</fullName>
    </submittedName>
</protein>